<proteinExistence type="predicted"/>
<evidence type="ECO:0000313" key="3">
    <source>
        <dbReference type="Proteomes" id="UP000095552"/>
    </source>
</evidence>
<dbReference type="InterPro" id="IPR043714">
    <property type="entry name" value="DUF5655"/>
</dbReference>
<feature type="domain" description="DUF5655" evidence="1">
    <location>
        <begin position="84"/>
        <end position="188"/>
    </location>
</feature>
<dbReference type="InterPro" id="IPR025629">
    <property type="entry name" value="DUF4287"/>
</dbReference>
<comment type="caution">
    <text evidence="2">The sequence shown here is derived from an EMBL/GenBank/DDBJ whole genome shotgun (WGS) entry which is preliminary data.</text>
</comment>
<dbReference type="STRING" id="1563681.BFP71_04945"/>
<dbReference type="Proteomes" id="UP000095552">
    <property type="component" value="Unassembled WGS sequence"/>
</dbReference>
<reference evidence="2 3" key="1">
    <citation type="submission" date="2016-08" db="EMBL/GenBank/DDBJ databases">
        <title>Draft genome of Fabibacter sp. strain SK-8.</title>
        <authorList>
            <person name="Wong S.-K."/>
            <person name="Hamasaki K."/>
            <person name="Yoshizawa S."/>
        </authorList>
    </citation>
    <scope>NUCLEOTIDE SEQUENCE [LARGE SCALE GENOMIC DNA]</scope>
    <source>
        <strain evidence="2 3">SK-8</strain>
    </source>
</reference>
<accession>A0A1E5T6K7</accession>
<name>A0A1E5T6K7_9BACT</name>
<keyword evidence="3" id="KW-1185">Reference proteome</keyword>
<gene>
    <name evidence="2" type="ORF">BFP71_04945</name>
</gene>
<dbReference type="OrthoDB" id="9809825at2"/>
<sequence length="190" mass="21021">MATPEEMLQTMINNMPEKTGKSLNDWHAVLKSSGLAKHGEFMKLLKGEHGVTHGFANTISQLYLKPELLEKKAESGDEADEKLLKGKDGIVDIFQKAKSQFKEVKGDVEFSYKNTYISLRTPKKQFALLQPSTKTRVDIGLNLKGVAPEGTVEAAGSWNAMVTHRVKLTAADQVDANLAQWIQKAYDANC</sequence>
<dbReference type="AlphaFoldDB" id="A0A1E5T6K7"/>
<dbReference type="Pfam" id="PF14117">
    <property type="entry name" value="DUF4287"/>
    <property type="match status" value="1"/>
</dbReference>
<protein>
    <recommendedName>
        <fullName evidence="1">DUF5655 domain-containing protein</fullName>
    </recommendedName>
</protein>
<evidence type="ECO:0000313" key="2">
    <source>
        <dbReference type="EMBL" id="OEK07009.1"/>
    </source>
</evidence>
<dbReference type="Pfam" id="PF18899">
    <property type="entry name" value="DUF5655"/>
    <property type="match status" value="1"/>
</dbReference>
<organism evidence="2 3">
    <name type="scientific">Roseivirga misakiensis</name>
    <dbReference type="NCBI Taxonomy" id="1563681"/>
    <lineage>
        <taxon>Bacteria</taxon>
        <taxon>Pseudomonadati</taxon>
        <taxon>Bacteroidota</taxon>
        <taxon>Cytophagia</taxon>
        <taxon>Cytophagales</taxon>
        <taxon>Roseivirgaceae</taxon>
        <taxon>Roseivirga</taxon>
    </lineage>
</organism>
<evidence type="ECO:0000259" key="1">
    <source>
        <dbReference type="Pfam" id="PF18899"/>
    </source>
</evidence>
<dbReference type="RefSeq" id="WP_069834321.1">
    <property type="nucleotide sequence ID" value="NZ_MDGQ01000003.1"/>
</dbReference>
<dbReference type="EMBL" id="MDGQ01000003">
    <property type="protein sequence ID" value="OEK07009.1"/>
    <property type="molecule type" value="Genomic_DNA"/>
</dbReference>